<evidence type="ECO:0000313" key="3">
    <source>
        <dbReference type="Proteomes" id="UP000193648"/>
    </source>
</evidence>
<feature type="compositionally biased region" description="Low complexity" evidence="1">
    <location>
        <begin position="529"/>
        <end position="542"/>
    </location>
</feature>
<keyword evidence="3" id="KW-1185">Reference proteome</keyword>
<dbReference type="EMBL" id="MCFF01000018">
    <property type="protein sequence ID" value="ORZ16006.1"/>
    <property type="molecule type" value="Genomic_DNA"/>
</dbReference>
<dbReference type="Proteomes" id="UP000193648">
    <property type="component" value="Unassembled WGS sequence"/>
</dbReference>
<dbReference type="AlphaFoldDB" id="A0A1Y2GMY5"/>
<feature type="compositionally biased region" description="Acidic residues" evidence="1">
    <location>
        <begin position="428"/>
        <end position="439"/>
    </location>
</feature>
<accession>A0A1Y2GMY5</accession>
<sequence>MDEQPTAFHNIRLRFHLGPTNLGIMGCLEETMGLYPVIIHQHDFRFDVYGSPMDVADAITGKLLVNNPSPTSPPQQVISPWAGLGIQTLHPSVHETNGLSTRIDENNRELSRTDSDLSHNQYTFTKNPQTILSGDILEYRRSYSSSSPPTSSSPSSPITGDQDVNDSTPSIPPLIYLARPSICDIIGPPAHNGTKLSKHGDKDKRDQKDEDYGQSLFRAAKTDYQMEQERRADMGMHKFGNDPTPWTLSIILSMHEKIALYILHISGGLMSYLVEEKDLISCAHKDMTPTDLETVSRSAGLSVGISKNQLTRSDEIPVWIQVGDMKALRAILKGIAKALATEPLYSLESKWISDEERIRRSSWELKLRQYKGPTAHNSIEDEWVTFKDENNQSYKENSIWPPQQHGQPIIVTQESALYDQNVDMVMAEDEEVEEEESDDHDGWSSRISSPQTPSTLNVMHHDPWAGPPPNRPRESRGSERLQTRHRMSNNGVFTRATSGSVMSFFDDDEPQTQQNQQGEEAGDGTRDTSSSIPPSRSGSGPLPRKERYRGTAGTTMSDPGLIERNVSFSGERMSRHFGSPEQVSRIILNSNSRTTSRTSTPSGRRVVVADGSGRR</sequence>
<dbReference type="GeneID" id="33565971"/>
<feature type="region of interest" description="Disordered" evidence="1">
    <location>
        <begin position="428"/>
        <end position="615"/>
    </location>
</feature>
<comment type="caution">
    <text evidence="2">The sequence shown here is derived from an EMBL/GenBank/DDBJ whole genome shotgun (WGS) entry which is preliminary data.</text>
</comment>
<evidence type="ECO:0000313" key="2">
    <source>
        <dbReference type="EMBL" id="ORZ16006.1"/>
    </source>
</evidence>
<feature type="compositionally biased region" description="Polar residues" evidence="1">
    <location>
        <begin position="445"/>
        <end position="457"/>
    </location>
</feature>
<feature type="region of interest" description="Disordered" evidence="1">
    <location>
        <begin position="188"/>
        <end position="209"/>
    </location>
</feature>
<feature type="compositionally biased region" description="Basic and acidic residues" evidence="1">
    <location>
        <begin position="471"/>
        <end position="482"/>
    </location>
</feature>
<feature type="compositionally biased region" description="Basic and acidic residues" evidence="1">
    <location>
        <begin position="198"/>
        <end position="209"/>
    </location>
</feature>
<feature type="compositionally biased region" description="Low complexity" evidence="1">
    <location>
        <begin position="592"/>
        <end position="605"/>
    </location>
</feature>
<dbReference type="InParanoid" id="A0A1Y2GMY5"/>
<dbReference type="OrthoDB" id="2402785at2759"/>
<gene>
    <name evidence="2" type="ORF">BCR41DRAFT_353335</name>
</gene>
<feature type="compositionally biased region" description="Polar residues" evidence="1">
    <location>
        <begin position="488"/>
        <end position="501"/>
    </location>
</feature>
<protein>
    <submittedName>
        <fullName evidence="2">Uncharacterized protein</fullName>
    </submittedName>
</protein>
<reference evidence="2 3" key="1">
    <citation type="submission" date="2016-07" db="EMBL/GenBank/DDBJ databases">
        <title>Pervasive Adenine N6-methylation of Active Genes in Fungi.</title>
        <authorList>
            <consortium name="DOE Joint Genome Institute"/>
            <person name="Mondo S.J."/>
            <person name="Dannebaum R.O."/>
            <person name="Kuo R.C."/>
            <person name="Labutti K."/>
            <person name="Haridas S."/>
            <person name="Kuo A."/>
            <person name="Salamov A."/>
            <person name="Ahrendt S.R."/>
            <person name="Lipzen A."/>
            <person name="Sullivan W."/>
            <person name="Andreopoulos W.B."/>
            <person name="Clum A."/>
            <person name="Lindquist E."/>
            <person name="Daum C."/>
            <person name="Ramamoorthy G.K."/>
            <person name="Gryganskyi A."/>
            <person name="Culley D."/>
            <person name="Magnuson J.K."/>
            <person name="James T.Y."/>
            <person name="O'Malley M.A."/>
            <person name="Stajich J.E."/>
            <person name="Spatafora J.W."/>
            <person name="Visel A."/>
            <person name="Grigoriev I.V."/>
        </authorList>
    </citation>
    <scope>NUCLEOTIDE SEQUENCE [LARGE SCALE GENOMIC DNA]</scope>
    <source>
        <strain evidence="2 3">NRRL 3116</strain>
    </source>
</reference>
<feature type="compositionally biased region" description="Low complexity" evidence="1">
    <location>
        <begin position="142"/>
        <end position="157"/>
    </location>
</feature>
<name>A0A1Y2GMY5_9FUNG</name>
<evidence type="ECO:0000256" key="1">
    <source>
        <dbReference type="SAM" id="MobiDB-lite"/>
    </source>
</evidence>
<feature type="region of interest" description="Disordered" evidence="1">
    <location>
        <begin position="141"/>
        <end position="171"/>
    </location>
</feature>
<proteinExistence type="predicted"/>
<organism evidence="2 3">
    <name type="scientific">Lobosporangium transversale</name>
    <dbReference type="NCBI Taxonomy" id="64571"/>
    <lineage>
        <taxon>Eukaryota</taxon>
        <taxon>Fungi</taxon>
        <taxon>Fungi incertae sedis</taxon>
        <taxon>Mucoromycota</taxon>
        <taxon>Mortierellomycotina</taxon>
        <taxon>Mortierellomycetes</taxon>
        <taxon>Mortierellales</taxon>
        <taxon>Mortierellaceae</taxon>
        <taxon>Lobosporangium</taxon>
    </lineage>
</organism>
<dbReference type="RefSeq" id="XP_021881353.1">
    <property type="nucleotide sequence ID" value="XM_022024127.1"/>
</dbReference>